<feature type="region of interest" description="Disordered" evidence="2">
    <location>
        <begin position="1"/>
        <end position="33"/>
    </location>
</feature>
<dbReference type="Gene3D" id="2.60.120.380">
    <property type="match status" value="1"/>
</dbReference>
<keyword evidence="5" id="KW-1185">Reference proteome</keyword>
<dbReference type="EMBL" id="JOJR01000023">
    <property type="protein sequence ID" value="RCN50413.1"/>
    <property type="molecule type" value="Genomic_DNA"/>
</dbReference>
<name>A0A368H1B3_ANCCA</name>
<feature type="compositionally biased region" description="Basic and acidic residues" evidence="2">
    <location>
        <begin position="1"/>
        <end position="12"/>
    </location>
</feature>
<evidence type="ECO:0000313" key="4">
    <source>
        <dbReference type="EMBL" id="RCN50413.1"/>
    </source>
</evidence>
<evidence type="ECO:0000256" key="2">
    <source>
        <dbReference type="SAM" id="MobiDB-lite"/>
    </source>
</evidence>
<dbReference type="Proteomes" id="UP000252519">
    <property type="component" value="Unassembled WGS sequence"/>
</dbReference>
<protein>
    <submittedName>
        <fullName evidence="4">Calpain large subunit, domain III</fullName>
    </submittedName>
</protein>
<dbReference type="PANTHER" id="PTHR10183:SF433">
    <property type="entry name" value="CALPAIN-A-RELATED"/>
    <property type="match status" value="1"/>
</dbReference>
<organism evidence="4 5">
    <name type="scientific">Ancylostoma caninum</name>
    <name type="common">Dog hookworm</name>
    <dbReference type="NCBI Taxonomy" id="29170"/>
    <lineage>
        <taxon>Eukaryota</taxon>
        <taxon>Metazoa</taxon>
        <taxon>Ecdysozoa</taxon>
        <taxon>Nematoda</taxon>
        <taxon>Chromadorea</taxon>
        <taxon>Rhabditida</taxon>
        <taxon>Rhabditina</taxon>
        <taxon>Rhabditomorpha</taxon>
        <taxon>Strongyloidea</taxon>
        <taxon>Ancylostomatidae</taxon>
        <taxon>Ancylostomatinae</taxon>
        <taxon>Ancylostoma</taxon>
    </lineage>
</organism>
<dbReference type="InterPro" id="IPR022684">
    <property type="entry name" value="Calpain_cysteine_protease"/>
</dbReference>
<evidence type="ECO:0000256" key="1">
    <source>
        <dbReference type="ARBA" id="ARBA00007623"/>
    </source>
</evidence>
<dbReference type="STRING" id="29170.A0A368H1B3"/>
<dbReference type="Pfam" id="PF01067">
    <property type="entry name" value="Calpain_III"/>
    <property type="match status" value="1"/>
</dbReference>
<dbReference type="InterPro" id="IPR036213">
    <property type="entry name" value="Calpain_III_sf"/>
</dbReference>
<reference evidence="4 5" key="1">
    <citation type="submission" date="2014-10" db="EMBL/GenBank/DDBJ databases">
        <title>Draft genome of the hookworm Ancylostoma caninum.</title>
        <authorList>
            <person name="Mitreva M."/>
        </authorList>
    </citation>
    <scope>NUCLEOTIDE SEQUENCE [LARGE SCALE GENOMIC DNA]</scope>
    <source>
        <strain evidence="4 5">Baltimore</strain>
    </source>
</reference>
<feature type="compositionally biased region" description="Polar residues" evidence="2">
    <location>
        <begin position="13"/>
        <end position="24"/>
    </location>
</feature>
<dbReference type="SUPFAM" id="SSF49758">
    <property type="entry name" value="Calpain large subunit, middle domain (domain III)"/>
    <property type="match status" value="1"/>
</dbReference>
<dbReference type="GO" id="GO:0005737">
    <property type="term" value="C:cytoplasm"/>
    <property type="evidence" value="ECO:0007669"/>
    <property type="project" value="TreeGrafter"/>
</dbReference>
<comment type="caution">
    <text evidence="4">The sequence shown here is derived from an EMBL/GenBank/DDBJ whole genome shotgun (WGS) entry which is preliminary data.</text>
</comment>
<accession>A0A368H1B3</accession>
<sequence>MPLSEHQKHQWEEQAQNGEWSTEKGTAGGCKNYPDTFPQNPQFAAHFIVTEDSVEQDGKCTVIVALLQKYRREMRTIGEEGLWIGFFLYQVQCNIRPTCRDEKSIGMTQ</sequence>
<dbReference type="OrthoDB" id="5844781at2759"/>
<dbReference type="AlphaFoldDB" id="A0A368H1B3"/>
<comment type="similarity">
    <text evidence="1">Belongs to the peptidase C2 family.</text>
</comment>
<dbReference type="GO" id="GO:0004198">
    <property type="term" value="F:calcium-dependent cysteine-type endopeptidase activity"/>
    <property type="evidence" value="ECO:0007669"/>
    <property type="project" value="InterPro"/>
</dbReference>
<dbReference type="GO" id="GO:0006508">
    <property type="term" value="P:proteolysis"/>
    <property type="evidence" value="ECO:0007669"/>
    <property type="project" value="InterPro"/>
</dbReference>
<evidence type="ECO:0000313" key="5">
    <source>
        <dbReference type="Proteomes" id="UP000252519"/>
    </source>
</evidence>
<evidence type="ECO:0000259" key="3">
    <source>
        <dbReference type="SMART" id="SM00720"/>
    </source>
</evidence>
<gene>
    <name evidence="4" type="ORF">ANCCAN_03436</name>
</gene>
<dbReference type="InterPro" id="IPR022682">
    <property type="entry name" value="Calpain_domain_III"/>
</dbReference>
<dbReference type="PANTHER" id="PTHR10183">
    <property type="entry name" value="CALPAIN"/>
    <property type="match status" value="1"/>
</dbReference>
<dbReference type="InterPro" id="IPR022683">
    <property type="entry name" value="Calpain_III"/>
</dbReference>
<dbReference type="SMART" id="SM00720">
    <property type="entry name" value="calpain_III"/>
    <property type="match status" value="1"/>
</dbReference>
<feature type="domain" description="Peptidase C2 calpain" evidence="3">
    <location>
        <begin position="10"/>
        <end position="108"/>
    </location>
</feature>
<proteinExistence type="inferred from homology"/>